<sequence>MEEWLAEWNKRALDARDGEPETIAYAAAVNVEDDNGVLIFERYANGEQSLKTHSDR</sequence>
<feature type="non-terminal residue" evidence="1">
    <location>
        <position position="56"/>
    </location>
</feature>
<gene>
    <name evidence="1" type="ORF">METZ01_LOCUS93674</name>
</gene>
<accession>A0A381VKJ7</accession>
<reference evidence="1" key="1">
    <citation type="submission" date="2018-05" db="EMBL/GenBank/DDBJ databases">
        <authorList>
            <person name="Lanie J.A."/>
            <person name="Ng W.-L."/>
            <person name="Kazmierczak K.M."/>
            <person name="Andrzejewski T.M."/>
            <person name="Davidsen T.M."/>
            <person name="Wayne K.J."/>
            <person name="Tettelin H."/>
            <person name="Glass J.I."/>
            <person name="Rusch D."/>
            <person name="Podicherti R."/>
            <person name="Tsui H.-C.T."/>
            <person name="Winkler M.E."/>
        </authorList>
    </citation>
    <scope>NUCLEOTIDE SEQUENCE</scope>
</reference>
<protein>
    <recommendedName>
        <fullName evidence="2">ABM domain-containing protein</fullName>
    </recommendedName>
</protein>
<dbReference type="Gene3D" id="3.30.70.100">
    <property type="match status" value="1"/>
</dbReference>
<proteinExistence type="predicted"/>
<dbReference type="AlphaFoldDB" id="A0A381VKJ7"/>
<name>A0A381VKJ7_9ZZZZ</name>
<organism evidence="1">
    <name type="scientific">marine metagenome</name>
    <dbReference type="NCBI Taxonomy" id="408172"/>
    <lineage>
        <taxon>unclassified sequences</taxon>
        <taxon>metagenomes</taxon>
        <taxon>ecological metagenomes</taxon>
    </lineage>
</organism>
<evidence type="ECO:0000313" key="1">
    <source>
        <dbReference type="EMBL" id="SVA40820.1"/>
    </source>
</evidence>
<dbReference type="EMBL" id="UINC01009087">
    <property type="protein sequence ID" value="SVA40820.1"/>
    <property type="molecule type" value="Genomic_DNA"/>
</dbReference>
<evidence type="ECO:0008006" key="2">
    <source>
        <dbReference type="Google" id="ProtNLM"/>
    </source>
</evidence>